<evidence type="ECO:0000313" key="16">
    <source>
        <dbReference type="Proteomes" id="UP000178114"/>
    </source>
</evidence>
<keyword evidence="2" id="KW-0678">Repressor</keyword>
<evidence type="ECO:0000256" key="7">
    <source>
        <dbReference type="ARBA" id="ARBA00023015"/>
    </source>
</evidence>
<evidence type="ECO:0000256" key="10">
    <source>
        <dbReference type="ARBA" id="ARBA00023204"/>
    </source>
</evidence>
<dbReference type="InterPro" id="IPR006200">
    <property type="entry name" value="LexA"/>
</dbReference>
<keyword evidence="9" id="KW-0804">Transcription</keyword>
<evidence type="ECO:0000256" key="5">
    <source>
        <dbReference type="ARBA" id="ARBA00022801"/>
    </source>
</evidence>
<dbReference type="InterPro" id="IPR036390">
    <property type="entry name" value="WH_DNA-bd_sf"/>
</dbReference>
<dbReference type="InterPro" id="IPR036286">
    <property type="entry name" value="LexA/Signal_pep-like_sf"/>
</dbReference>
<evidence type="ECO:0000259" key="14">
    <source>
        <dbReference type="Pfam" id="PF01726"/>
    </source>
</evidence>
<evidence type="ECO:0000256" key="12">
    <source>
        <dbReference type="RuleBase" id="RU003991"/>
    </source>
</evidence>
<comment type="caution">
    <text evidence="15">The sequence shown here is derived from an EMBL/GenBank/DDBJ whole genome shotgun (WGS) entry which is preliminary data.</text>
</comment>
<dbReference type="InterPro" id="IPR015927">
    <property type="entry name" value="Peptidase_S24_S26A/B/C"/>
</dbReference>
<dbReference type="CDD" id="cd06529">
    <property type="entry name" value="S24_LexA-like"/>
    <property type="match status" value="1"/>
</dbReference>
<keyword evidence="4" id="KW-0227">DNA damage</keyword>
<protein>
    <submittedName>
        <fullName evidence="15">Repressor LexA</fullName>
    </submittedName>
</protein>
<dbReference type="SUPFAM" id="SSF46785">
    <property type="entry name" value="Winged helix' DNA-binding domain"/>
    <property type="match status" value="1"/>
</dbReference>
<dbReference type="Gene3D" id="2.10.109.10">
    <property type="entry name" value="Umud Fragment, subunit A"/>
    <property type="match status" value="1"/>
</dbReference>
<dbReference type="STRING" id="1798351.A2930_04130"/>
<evidence type="ECO:0000256" key="4">
    <source>
        <dbReference type="ARBA" id="ARBA00022763"/>
    </source>
</evidence>
<dbReference type="Pfam" id="PF00717">
    <property type="entry name" value="Peptidase_S24"/>
    <property type="match status" value="1"/>
</dbReference>
<sequence>MKGIVTERQKQLLGVIYDFIKSTGYPPTFEEMRENLGVSSNQSIIDLLEKLKKSNVIKKETGARTLVILPLGYEILGTPQLAPFLGVTTAGMPAEAIEITGEWQALSNNVAKLQSDIFMLRISGDSMINAGIDDGDVVLVQTKKEFVTGEIVLADNGGEATIKRFISEDKPPYVYLKPENLKYKNILFTEDIRLKGKVISVLKNDYWKQIK</sequence>
<keyword evidence="10" id="KW-0234">DNA repair</keyword>
<accession>A0A1F5X179</accession>
<dbReference type="InterPro" id="IPR036388">
    <property type="entry name" value="WH-like_DNA-bd_sf"/>
</dbReference>
<dbReference type="AlphaFoldDB" id="A0A1F5X179"/>
<dbReference type="InterPro" id="IPR006199">
    <property type="entry name" value="LexA_DNA-bd_dom"/>
</dbReference>
<evidence type="ECO:0000256" key="11">
    <source>
        <dbReference type="ARBA" id="ARBA00023236"/>
    </source>
</evidence>
<evidence type="ECO:0000256" key="2">
    <source>
        <dbReference type="ARBA" id="ARBA00022491"/>
    </source>
</evidence>
<comment type="similarity">
    <text evidence="1 12">Belongs to the peptidase S24 family.</text>
</comment>
<dbReference type="PRINTS" id="PR00726">
    <property type="entry name" value="LEXASERPTASE"/>
</dbReference>
<dbReference type="GO" id="GO:0006260">
    <property type="term" value="P:DNA replication"/>
    <property type="evidence" value="ECO:0007669"/>
    <property type="project" value="UniProtKB-KW"/>
</dbReference>
<evidence type="ECO:0000256" key="8">
    <source>
        <dbReference type="ARBA" id="ARBA00023125"/>
    </source>
</evidence>
<evidence type="ECO:0000256" key="6">
    <source>
        <dbReference type="ARBA" id="ARBA00022813"/>
    </source>
</evidence>
<name>A0A1F5X179_9BACT</name>
<gene>
    <name evidence="15" type="ORF">A2930_04130</name>
</gene>
<dbReference type="NCBIfam" id="TIGR00498">
    <property type="entry name" value="lexA"/>
    <property type="match status" value="1"/>
</dbReference>
<dbReference type="GO" id="GO:0003677">
    <property type="term" value="F:DNA binding"/>
    <property type="evidence" value="ECO:0007669"/>
    <property type="project" value="UniProtKB-KW"/>
</dbReference>
<keyword evidence="6 12" id="KW-0068">Autocatalytic cleavage</keyword>
<reference evidence="15 16" key="1">
    <citation type="journal article" date="2016" name="Nat. Commun.">
        <title>Thousands of microbial genomes shed light on interconnected biogeochemical processes in an aquifer system.</title>
        <authorList>
            <person name="Anantharaman K."/>
            <person name="Brown C.T."/>
            <person name="Hug L.A."/>
            <person name="Sharon I."/>
            <person name="Castelle C.J."/>
            <person name="Probst A.J."/>
            <person name="Thomas B.C."/>
            <person name="Singh A."/>
            <person name="Wilkins M.J."/>
            <person name="Karaoz U."/>
            <person name="Brodie E.L."/>
            <person name="Williams K.H."/>
            <person name="Hubbard S.S."/>
            <person name="Banfield J.F."/>
        </authorList>
    </citation>
    <scope>NUCLEOTIDE SEQUENCE [LARGE SCALE GENOMIC DNA]</scope>
</reference>
<dbReference type="EMBL" id="MFID01000007">
    <property type="protein sequence ID" value="OGF81658.1"/>
    <property type="molecule type" value="Genomic_DNA"/>
</dbReference>
<keyword evidence="11" id="KW-0742">SOS response</keyword>
<keyword evidence="7" id="KW-0805">Transcription regulation</keyword>
<evidence type="ECO:0000259" key="13">
    <source>
        <dbReference type="Pfam" id="PF00717"/>
    </source>
</evidence>
<feature type="domain" description="LexA repressor DNA-binding" evidence="14">
    <location>
        <begin position="5"/>
        <end position="62"/>
    </location>
</feature>
<keyword evidence="3" id="KW-0235">DNA replication</keyword>
<organism evidence="15 16">
    <name type="scientific">Candidatus Giovannonibacteria bacterium RIFCSPLOWO2_01_FULL_45_34</name>
    <dbReference type="NCBI Taxonomy" id="1798351"/>
    <lineage>
        <taxon>Bacteria</taxon>
        <taxon>Candidatus Giovannoniibacteriota</taxon>
    </lineage>
</organism>
<dbReference type="InterPro" id="IPR039418">
    <property type="entry name" value="LexA-like"/>
</dbReference>
<evidence type="ECO:0000313" key="15">
    <source>
        <dbReference type="EMBL" id="OGF81658.1"/>
    </source>
</evidence>
<evidence type="ECO:0000256" key="1">
    <source>
        <dbReference type="ARBA" id="ARBA00007484"/>
    </source>
</evidence>
<dbReference type="GO" id="GO:0004252">
    <property type="term" value="F:serine-type endopeptidase activity"/>
    <property type="evidence" value="ECO:0007669"/>
    <property type="project" value="InterPro"/>
</dbReference>
<dbReference type="GO" id="GO:0006281">
    <property type="term" value="P:DNA repair"/>
    <property type="evidence" value="ECO:0007669"/>
    <property type="project" value="UniProtKB-KW"/>
</dbReference>
<dbReference type="SUPFAM" id="SSF51306">
    <property type="entry name" value="LexA/Signal peptidase"/>
    <property type="match status" value="1"/>
</dbReference>
<dbReference type="InterPro" id="IPR050077">
    <property type="entry name" value="LexA_repressor"/>
</dbReference>
<dbReference type="PANTHER" id="PTHR33516">
    <property type="entry name" value="LEXA REPRESSOR"/>
    <property type="match status" value="1"/>
</dbReference>
<dbReference type="Proteomes" id="UP000178114">
    <property type="component" value="Unassembled WGS sequence"/>
</dbReference>
<dbReference type="Gene3D" id="1.10.10.10">
    <property type="entry name" value="Winged helix-like DNA-binding domain superfamily/Winged helix DNA-binding domain"/>
    <property type="match status" value="1"/>
</dbReference>
<evidence type="ECO:0000256" key="9">
    <source>
        <dbReference type="ARBA" id="ARBA00023163"/>
    </source>
</evidence>
<proteinExistence type="inferred from homology"/>
<dbReference type="Pfam" id="PF01726">
    <property type="entry name" value="LexA_DNA_bind"/>
    <property type="match status" value="1"/>
</dbReference>
<dbReference type="GO" id="GO:0009432">
    <property type="term" value="P:SOS response"/>
    <property type="evidence" value="ECO:0007669"/>
    <property type="project" value="UniProtKB-KW"/>
</dbReference>
<evidence type="ECO:0000256" key="3">
    <source>
        <dbReference type="ARBA" id="ARBA00022705"/>
    </source>
</evidence>
<feature type="domain" description="Peptidase S24/S26A/S26B/S26C" evidence="13">
    <location>
        <begin position="83"/>
        <end position="199"/>
    </location>
</feature>
<keyword evidence="5 12" id="KW-0378">Hydrolase</keyword>
<dbReference type="InterPro" id="IPR006197">
    <property type="entry name" value="Peptidase_S24_LexA"/>
</dbReference>
<dbReference type="GO" id="GO:0006508">
    <property type="term" value="P:proteolysis"/>
    <property type="evidence" value="ECO:0007669"/>
    <property type="project" value="InterPro"/>
</dbReference>
<keyword evidence="8" id="KW-0238">DNA-binding</keyword>
<dbReference type="GO" id="GO:0045892">
    <property type="term" value="P:negative regulation of DNA-templated transcription"/>
    <property type="evidence" value="ECO:0007669"/>
    <property type="project" value="InterPro"/>
</dbReference>
<dbReference type="PANTHER" id="PTHR33516:SF2">
    <property type="entry name" value="LEXA REPRESSOR-RELATED"/>
    <property type="match status" value="1"/>
</dbReference>